<dbReference type="Pfam" id="PF12273">
    <property type="entry name" value="RCR"/>
    <property type="match status" value="1"/>
</dbReference>
<dbReference type="InterPro" id="IPR020999">
    <property type="entry name" value="Chitin_synth_reg_RCR"/>
</dbReference>
<feature type="compositionally biased region" description="Low complexity" evidence="1">
    <location>
        <begin position="321"/>
        <end position="330"/>
    </location>
</feature>
<protein>
    <submittedName>
        <fullName evidence="2">Uncharacterized protein</fullName>
    </submittedName>
</protein>
<sequence length="392" mass="42996">MSVAPRCDSSRDYSLQRCIRSACLPTGGHRPEHSNGPNREFIEEDESTSIYLGSPAHQRVHLQKRPILFSLRSSALSRGPPTPLIGGVTLNGSGASLQRASGVSSGAAATICRSRIRFRLTWRAITNNGEAVSGSYHAPAKAGGTVTAPTTTTAPWDDLELGLYCNLEDDDRECPEGHSCEFWCMYPFWYNNHDPALAYTGGLRRGLRAGEEGLRRGHAFGDSSGYFQGELTGNLNSGVPPRFSEATPEFEEWPLPDPPRDYHDRALAAAVLPRRQGHIYVEWLKEVQVNRCINSRRRRKRGLRPMYGMGWMGGNAGHAQHNNAHAYNNNNDHHPPPAYGAPQGPSYPMHSPHPSNGYYGQQEGVQQPKNTYAPAGANDYAPPPGPPPSGRH</sequence>
<reference evidence="2 3" key="1">
    <citation type="submission" date="2018-06" db="EMBL/GenBank/DDBJ databases">
        <title>Complete Genomes of Monosporascus.</title>
        <authorList>
            <person name="Robinson A.J."/>
            <person name="Natvig D.O."/>
        </authorList>
    </citation>
    <scope>NUCLEOTIDE SEQUENCE [LARGE SCALE GENOMIC DNA]</scope>
    <source>
        <strain evidence="2 3">CBS 110550</strain>
    </source>
</reference>
<dbReference type="STRING" id="155417.A0A4Q4TBD0"/>
<feature type="compositionally biased region" description="Pro residues" evidence="1">
    <location>
        <begin position="381"/>
        <end position="392"/>
    </location>
</feature>
<evidence type="ECO:0000313" key="2">
    <source>
        <dbReference type="EMBL" id="RYP03172.1"/>
    </source>
</evidence>
<accession>A0A4Q4TBD0</accession>
<dbReference type="EMBL" id="QJNU01000277">
    <property type="protein sequence ID" value="RYP03172.1"/>
    <property type="molecule type" value="Genomic_DNA"/>
</dbReference>
<comment type="caution">
    <text evidence="2">The sequence shown here is derived from an EMBL/GenBank/DDBJ whole genome shotgun (WGS) entry which is preliminary data.</text>
</comment>
<feature type="region of interest" description="Disordered" evidence="1">
    <location>
        <begin position="321"/>
        <end position="392"/>
    </location>
</feature>
<keyword evidence="3" id="KW-1185">Reference proteome</keyword>
<evidence type="ECO:0000313" key="3">
    <source>
        <dbReference type="Proteomes" id="UP000293360"/>
    </source>
</evidence>
<dbReference type="Proteomes" id="UP000293360">
    <property type="component" value="Unassembled WGS sequence"/>
</dbReference>
<evidence type="ECO:0000256" key="1">
    <source>
        <dbReference type="SAM" id="MobiDB-lite"/>
    </source>
</evidence>
<name>A0A4Q4TBD0_9PEZI</name>
<proteinExistence type="predicted"/>
<dbReference type="AlphaFoldDB" id="A0A4Q4TBD0"/>
<dbReference type="OrthoDB" id="3556830at2759"/>
<gene>
    <name evidence="2" type="ORF">DL764_005321</name>
</gene>
<organism evidence="2 3">
    <name type="scientific">Monosporascus ibericus</name>
    <dbReference type="NCBI Taxonomy" id="155417"/>
    <lineage>
        <taxon>Eukaryota</taxon>
        <taxon>Fungi</taxon>
        <taxon>Dikarya</taxon>
        <taxon>Ascomycota</taxon>
        <taxon>Pezizomycotina</taxon>
        <taxon>Sordariomycetes</taxon>
        <taxon>Xylariomycetidae</taxon>
        <taxon>Xylariales</taxon>
        <taxon>Xylariales incertae sedis</taxon>
        <taxon>Monosporascus</taxon>
    </lineage>
</organism>